<keyword evidence="3" id="KW-1185">Reference proteome</keyword>
<dbReference type="Proteomes" id="UP001159427">
    <property type="component" value="Unassembled WGS sequence"/>
</dbReference>
<feature type="region of interest" description="Disordered" evidence="1">
    <location>
        <begin position="1"/>
        <end position="238"/>
    </location>
</feature>
<feature type="compositionally biased region" description="Polar residues" evidence="1">
    <location>
        <begin position="113"/>
        <end position="152"/>
    </location>
</feature>
<evidence type="ECO:0000313" key="3">
    <source>
        <dbReference type="Proteomes" id="UP001159427"/>
    </source>
</evidence>
<proteinExistence type="predicted"/>
<reference evidence="2 3" key="1">
    <citation type="submission" date="2022-05" db="EMBL/GenBank/DDBJ databases">
        <authorList>
            <consortium name="Genoscope - CEA"/>
            <person name="William W."/>
        </authorList>
    </citation>
    <scope>NUCLEOTIDE SEQUENCE [LARGE SCALE GENOMIC DNA]</scope>
</reference>
<dbReference type="EMBL" id="CALNXI010005716">
    <property type="protein sequence ID" value="CAH3198428.1"/>
    <property type="molecule type" value="Genomic_DNA"/>
</dbReference>
<name>A0ABN8T338_9CNID</name>
<comment type="caution">
    <text evidence="2">The sequence shown here is derived from an EMBL/GenBank/DDBJ whole genome shotgun (WGS) entry which is preliminary data.</text>
</comment>
<feature type="compositionally biased region" description="Polar residues" evidence="1">
    <location>
        <begin position="1"/>
        <end position="12"/>
    </location>
</feature>
<feature type="compositionally biased region" description="Basic and acidic residues" evidence="1">
    <location>
        <begin position="167"/>
        <end position="178"/>
    </location>
</feature>
<sequence length="331" mass="37125">MSSGGAKNSSTRLLPPIKNPLFNPHEDSEEVRVTSVRTHPGRRLGGLSNLFSSRNRHRFSPSSDGREEHVQEQAGEGVSGSSMKPTVLAKGKATKTSNLENRGIAVTPELSHQDTGSETQKTVNNRRVPSSQNRFSRNLSNNTTEANVTSDSNNREEDFPLSNESKGGVKDRVSEEKNSSGLLRRGKEKRSLVKQDSEDSSRLTQSERLGSNSASDSEVIVRGSHSRREDKKRPERKYHNAMSLRSDWREATASGDYQSLLEFLTRTFDSFSEVVSVFKRKDDYDPEEFSESGIDYDFVRITYEIVLSLPQDVQKNVLKSVINSLLQDIKR</sequence>
<evidence type="ECO:0000256" key="1">
    <source>
        <dbReference type="SAM" id="MobiDB-lite"/>
    </source>
</evidence>
<accession>A0ABN8T338</accession>
<evidence type="ECO:0000313" key="2">
    <source>
        <dbReference type="EMBL" id="CAH3198428.1"/>
    </source>
</evidence>
<feature type="compositionally biased region" description="Basic and acidic residues" evidence="1">
    <location>
        <begin position="189"/>
        <end position="201"/>
    </location>
</feature>
<organism evidence="2 3">
    <name type="scientific">Porites evermanni</name>
    <dbReference type="NCBI Taxonomy" id="104178"/>
    <lineage>
        <taxon>Eukaryota</taxon>
        <taxon>Metazoa</taxon>
        <taxon>Cnidaria</taxon>
        <taxon>Anthozoa</taxon>
        <taxon>Hexacorallia</taxon>
        <taxon>Scleractinia</taxon>
        <taxon>Fungiina</taxon>
        <taxon>Poritidae</taxon>
        <taxon>Porites</taxon>
    </lineage>
</organism>
<gene>
    <name evidence="2" type="ORF">PEVE_00036168</name>
</gene>
<protein>
    <submittedName>
        <fullName evidence="2">Uncharacterized protein</fullName>
    </submittedName>
</protein>
<feature type="compositionally biased region" description="Polar residues" evidence="1">
    <location>
        <begin position="202"/>
        <end position="216"/>
    </location>
</feature>